<dbReference type="Gene3D" id="3.40.50.1980">
    <property type="entry name" value="Nitrogenase molybdenum iron protein domain"/>
    <property type="match status" value="2"/>
</dbReference>
<evidence type="ECO:0000313" key="3">
    <source>
        <dbReference type="EMBL" id="MBM7037146.1"/>
    </source>
</evidence>
<reference evidence="3 4" key="1">
    <citation type="submission" date="2021-02" db="EMBL/GenBank/DDBJ databases">
        <authorList>
            <person name="Park J.-S."/>
        </authorList>
    </citation>
    <scope>NUCLEOTIDE SEQUENCE [LARGE SCALE GENOMIC DNA]</scope>
    <source>
        <strain evidence="3 4">188UL20-2</strain>
    </source>
</reference>
<dbReference type="PANTHER" id="PTHR30535">
    <property type="entry name" value="VITAMIN B12-BINDING PROTEIN"/>
    <property type="match status" value="1"/>
</dbReference>
<dbReference type="SUPFAM" id="SSF53807">
    <property type="entry name" value="Helical backbone' metal receptor"/>
    <property type="match status" value="1"/>
</dbReference>
<keyword evidence="4" id="KW-1185">Reference proteome</keyword>
<keyword evidence="1" id="KW-0732">Signal</keyword>
<name>A0ABS2HKE1_9VIBR</name>
<protein>
    <submittedName>
        <fullName evidence="3">ABC transporter substrate-binding protein</fullName>
    </submittedName>
</protein>
<feature type="chain" id="PRO_5046463771" evidence="1">
    <location>
        <begin position="22"/>
        <end position="287"/>
    </location>
</feature>
<dbReference type="PANTHER" id="PTHR30535:SF4">
    <property type="entry name" value="HEMIN-BINDING PERIPLASMIC PROTEIN HMUT"/>
    <property type="match status" value="1"/>
</dbReference>
<accession>A0ABS2HKE1</accession>
<feature type="signal peptide" evidence="1">
    <location>
        <begin position="1"/>
        <end position="21"/>
    </location>
</feature>
<dbReference type="RefSeq" id="WP_205158703.1">
    <property type="nucleotide sequence ID" value="NZ_JAFEUM010000004.1"/>
</dbReference>
<dbReference type="PROSITE" id="PS50983">
    <property type="entry name" value="FE_B12_PBP"/>
    <property type="match status" value="1"/>
</dbReference>
<dbReference type="Proteomes" id="UP000809621">
    <property type="component" value="Unassembled WGS sequence"/>
</dbReference>
<gene>
    <name evidence="3" type="ORF">JQC93_12095</name>
</gene>
<proteinExistence type="predicted"/>
<dbReference type="EMBL" id="JAFEUM010000004">
    <property type="protein sequence ID" value="MBM7037146.1"/>
    <property type="molecule type" value="Genomic_DNA"/>
</dbReference>
<dbReference type="Pfam" id="PF01497">
    <property type="entry name" value="Peripla_BP_2"/>
    <property type="match status" value="1"/>
</dbReference>
<comment type="caution">
    <text evidence="3">The sequence shown here is derived from an EMBL/GenBank/DDBJ whole genome shotgun (WGS) entry which is preliminary data.</text>
</comment>
<feature type="domain" description="Fe/B12 periplasmic-binding" evidence="2">
    <location>
        <begin position="33"/>
        <end position="287"/>
    </location>
</feature>
<evidence type="ECO:0000256" key="1">
    <source>
        <dbReference type="SAM" id="SignalP"/>
    </source>
</evidence>
<sequence length="287" mass="30748">MNKLISLLCLTTFAFGASVNANENIHNDATNNRLISAGSSITELLFALGAEQQLVAIDVTSRNMDKEGAFPQVGYHRQLSAEGLLALNPTHLIGSNEMGPEHTLTLLNNAQVNVVTVPSGDTKEDLYERIDVISQLTGTDSEASELKATLQQQFATLEQRDIADKPSVLFAMLSKGRPATIAGRETTIDTIINYAGAENPAHDQMTSYKPLSAEAIVEMQPDYLLVAERAWESLGGVEGILKEFPLLAATPAGSKGQIVPISSSAIIGGLGLESIALSESLYQRFHP</sequence>
<dbReference type="InterPro" id="IPR050902">
    <property type="entry name" value="ABC_Transporter_SBP"/>
</dbReference>
<evidence type="ECO:0000259" key="2">
    <source>
        <dbReference type="PROSITE" id="PS50983"/>
    </source>
</evidence>
<evidence type="ECO:0000313" key="4">
    <source>
        <dbReference type="Proteomes" id="UP000809621"/>
    </source>
</evidence>
<dbReference type="InterPro" id="IPR002491">
    <property type="entry name" value="ABC_transptr_periplasmic_BD"/>
</dbReference>
<organism evidence="3 4">
    <name type="scientific">Vibrio ulleungensis</name>
    <dbReference type="NCBI Taxonomy" id="2807619"/>
    <lineage>
        <taxon>Bacteria</taxon>
        <taxon>Pseudomonadati</taxon>
        <taxon>Pseudomonadota</taxon>
        <taxon>Gammaproteobacteria</taxon>
        <taxon>Vibrionales</taxon>
        <taxon>Vibrionaceae</taxon>
        <taxon>Vibrio</taxon>
    </lineage>
</organism>